<keyword evidence="2" id="KW-0436">Ligase</keyword>
<dbReference type="Gene3D" id="3.40.1190.10">
    <property type="entry name" value="Mur-like, catalytic domain"/>
    <property type="match status" value="1"/>
</dbReference>
<dbReference type="RefSeq" id="WP_100255143.1">
    <property type="nucleotide sequence ID" value="NZ_CP024870.1"/>
</dbReference>
<dbReference type="GO" id="GO:0004326">
    <property type="term" value="F:tetrahydrofolylpolyglutamate synthase activity"/>
    <property type="evidence" value="ECO:0007669"/>
    <property type="project" value="InterPro"/>
</dbReference>
<dbReference type="Pfam" id="PF08245">
    <property type="entry name" value="Mur_ligase_M"/>
    <property type="match status" value="1"/>
</dbReference>
<keyword evidence="4" id="KW-0547">Nucleotide-binding</keyword>
<dbReference type="PANTHER" id="PTHR11136:SF0">
    <property type="entry name" value="DIHYDROFOLATE SYNTHETASE-RELATED"/>
    <property type="match status" value="1"/>
</dbReference>
<evidence type="ECO:0000256" key="1">
    <source>
        <dbReference type="ARBA" id="ARBA00008276"/>
    </source>
</evidence>
<dbReference type="Proteomes" id="UP000231179">
    <property type="component" value="Chromosome"/>
</dbReference>
<evidence type="ECO:0000256" key="6">
    <source>
        <dbReference type="ARBA" id="ARBA00022842"/>
    </source>
</evidence>
<dbReference type="Gene3D" id="3.90.190.20">
    <property type="entry name" value="Mur ligase, C-terminal domain"/>
    <property type="match status" value="1"/>
</dbReference>
<name>A0A2K8KIU2_9MOLU</name>
<comment type="similarity">
    <text evidence="1">Belongs to the folylpolyglutamate synthase family.</text>
</comment>
<reference evidence="8 9" key="1">
    <citation type="submission" date="2017-11" db="EMBL/GenBank/DDBJ databases">
        <title>Complete genome sequence of Spiroplasma clarkii CN-5 (DSM 19994).</title>
        <authorList>
            <person name="Tsai Y.-M."/>
            <person name="Chang A."/>
            <person name="Lo W.-S."/>
            <person name="Kuo C.-H."/>
        </authorList>
    </citation>
    <scope>NUCLEOTIDE SEQUENCE [LARGE SCALE GENOMIC DNA]</scope>
    <source>
        <strain evidence="8 9">CN-5</strain>
    </source>
</reference>
<gene>
    <name evidence="8" type="primary">folC</name>
    <name evidence="8" type="ORF">SCLAR_v1c13170</name>
</gene>
<keyword evidence="5" id="KW-0067">ATP-binding</keyword>
<dbReference type="SUPFAM" id="SSF53623">
    <property type="entry name" value="MurD-like peptide ligases, catalytic domain"/>
    <property type="match status" value="1"/>
</dbReference>
<organism evidence="8 9">
    <name type="scientific">Spiroplasma clarkii</name>
    <dbReference type="NCBI Taxonomy" id="2139"/>
    <lineage>
        <taxon>Bacteria</taxon>
        <taxon>Bacillati</taxon>
        <taxon>Mycoplasmatota</taxon>
        <taxon>Mollicutes</taxon>
        <taxon>Entomoplasmatales</taxon>
        <taxon>Spiroplasmataceae</taxon>
        <taxon>Spiroplasma</taxon>
    </lineage>
</organism>
<evidence type="ECO:0000256" key="3">
    <source>
        <dbReference type="ARBA" id="ARBA00022723"/>
    </source>
</evidence>
<dbReference type="InterPro" id="IPR013221">
    <property type="entry name" value="Mur_ligase_cen"/>
</dbReference>
<protein>
    <submittedName>
        <fullName evidence="8">Folylpolyglutamate synthase</fullName>
    </submittedName>
</protein>
<dbReference type="InterPro" id="IPR036615">
    <property type="entry name" value="Mur_ligase_C_dom_sf"/>
</dbReference>
<dbReference type="GO" id="GO:0046872">
    <property type="term" value="F:metal ion binding"/>
    <property type="evidence" value="ECO:0007669"/>
    <property type="project" value="UniProtKB-KW"/>
</dbReference>
<accession>A0A2K8KIU2</accession>
<dbReference type="AlphaFoldDB" id="A0A2K8KIU2"/>
<evidence type="ECO:0000256" key="2">
    <source>
        <dbReference type="ARBA" id="ARBA00022598"/>
    </source>
</evidence>
<evidence type="ECO:0000313" key="8">
    <source>
        <dbReference type="EMBL" id="ATX71615.1"/>
    </source>
</evidence>
<dbReference type="EMBL" id="CP024870">
    <property type="protein sequence ID" value="ATX71615.1"/>
    <property type="molecule type" value="Genomic_DNA"/>
</dbReference>
<dbReference type="SUPFAM" id="SSF53244">
    <property type="entry name" value="MurD-like peptide ligases, peptide-binding domain"/>
    <property type="match status" value="1"/>
</dbReference>
<feature type="domain" description="Mur ligase central" evidence="7">
    <location>
        <begin position="40"/>
        <end position="204"/>
    </location>
</feature>
<dbReference type="GO" id="GO:0008841">
    <property type="term" value="F:dihydrofolate synthase activity"/>
    <property type="evidence" value="ECO:0007669"/>
    <property type="project" value="TreeGrafter"/>
</dbReference>
<dbReference type="GO" id="GO:0005524">
    <property type="term" value="F:ATP binding"/>
    <property type="evidence" value="ECO:0007669"/>
    <property type="project" value="UniProtKB-KW"/>
</dbReference>
<evidence type="ECO:0000256" key="5">
    <source>
        <dbReference type="ARBA" id="ARBA00022840"/>
    </source>
</evidence>
<evidence type="ECO:0000259" key="7">
    <source>
        <dbReference type="Pfam" id="PF08245"/>
    </source>
</evidence>
<keyword evidence="3" id="KW-0479">Metal-binding</keyword>
<dbReference type="NCBIfam" id="TIGR01499">
    <property type="entry name" value="folC"/>
    <property type="match status" value="1"/>
</dbReference>
<evidence type="ECO:0000313" key="9">
    <source>
        <dbReference type="Proteomes" id="UP000231179"/>
    </source>
</evidence>
<evidence type="ECO:0000256" key="4">
    <source>
        <dbReference type="ARBA" id="ARBA00022741"/>
    </source>
</evidence>
<dbReference type="InterPro" id="IPR001645">
    <property type="entry name" value="Folylpolyglutamate_synth"/>
</dbReference>
<sequence length="364" mass="41581">MISVKDNFIPSSVLFKKNYNLKKLLAKLNDPQNNFQVINVVGTNGKGSTATFIYQNLVEHQFKVGFFFSPAFLYQNERIQVNGTMISDADLVGLMEEYQELIKEYELTFFEIWTFLAIVYFNRCNIKIAIVEAGIGGVLDSTDCFANQIAVCLTSIGFDHEEILGKNIESIIANKIKIVKANSKIFTSTNNQKYDILLKKFTNNEIVYCPDYVPESSYQKYNKAIAQEVLKIFGIEFNQQTKPPLGRMTQLRSNPAFIIDGCHNLNGAQELINSLPNIHDFTILFASSTGKEQSEMVKLLKNSCKDFFVTTFTHPKAWDLSLVNEVNKVENWEEFLQENFKKNLLICGSLYFVPLVYEWFGGKK</sequence>
<keyword evidence="6" id="KW-0460">Magnesium</keyword>
<dbReference type="GO" id="GO:0005737">
    <property type="term" value="C:cytoplasm"/>
    <property type="evidence" value="ECO:0007669"/>
    <property type="project" value="TreeGrafter"/>
</dbReference>
<dbReference type="PANTHER" id="PTHR11136">
    <property type="entry name" value="FOLYLPOLYGLUTAMATE SYNTHASE-RELATED"/>
    <property type="match status" value="1"/>
</dbReference>
<proteinExistence type="inferred from homology"/>
<dbReference type="InterPro" id="IPR036565">
    <property type="entry name" value="Mur-like_cat_sf"/>
</dbReference>
<keyword evidence="9" id="KW-1185">Reference proteome</keyword>